<sequence>MCVPIPWNKHKLPVPFCPLECQPGGARRRCGCAGVPGLREADFHLLCFSQAVHTDHPMYLPPQACAPLQGACPQQRGPCQALCSGAKSASVLLLLPPCVAGAKGAGMAGNEDAGFFDGGLKRQPWRTLAR</sequence>
<accession>A0A6A6P4G1</accession>
<gene>
    <name evidence="1" type="ORF">BDY21DRAFT_340841</name>
</gene>
<protein>
    <submittedName>
        <fullName evidence="1">Uncharacterized protein</fullName>
    </submittedName>
</protein>
<reference evidence="1" key="1">
    <citation type="journal article" date="2020" name="Stud. Mycol.">
        <title>101 Dothideomycetes genomes: a test case for predicting lifestyles and emergence of pathogens.</title>
        <authorList>
            <person name="Haridas S."/>
            <person name="Albert R."/>
            <person name="Binder M."/>
            <person name="Bloem J."/>
            <person name="Labutti K."/>
            <person name="Salamov A."/>
            <person name="Andreopoulos B."/>
            <person name="Baker S."/>
            <person name="Barry K."/>
            <person name="Bills G."/>
            <person name="Bluhm B."/>
            <person name="Cannon C."/>
            <person name="Castanera R."/>
            <person name="Culley D."/>
            <person name="Daum C."/>
            <person name="Ezra D."/>
            <person name="Gonzalez J."/>
            <person name="Henrissat B."/>
            <person name="Kuo A."/>
            <person name="Liang C."/>
            <person name="Lipzen A."/>
            <person name="Lutzoni F."/>
            <person name="Magnuson J."/>
            <person name="Mondo S."/>
            <person name="Nolan M."/>
            <person name="Ohm R."/>
            <person name="Pangilinan J."/>
            <person name="Park H.-J."/>
            <person name="Ramirez L."/>
            <person name="Alfaro M."/>
            <person name="Sun H."/>
            <person name="Tritt A."/>
            <person name="Yoshinaga Y."/>
            <person name="Zwiers L.-H."/>
            <person name="Turgeon B."/>
            <person name="Goodwin S."/>
            <person name="Spatafora J."/>
            <person name="Crous P."/>
            <person name="Grigoriev I."/>
        </authorList>
    </citation>
    <scope>NUCLEOTIDE SEQUENCE</scope>
    <source>
        <strain evidence="1">ATCC 16933</strain>
    </source>
</reference>
<dbReference type="Proteomes" id="UP000799766">
    <property type="component" value="Unassembled WGS sequence"/>
</dbReference>
<evidence type="ECO:0000313" key="2">
    <source>
        <dbReference type="Proteomes" id="UP000799766"/>
    </source>
</evidence>
<evidence type="ECO:0000313" key="1">
    <source>
        <dbReference type="EMBL" id="KAF2458632.1"/>
    </source>
</evidence>
<keyword evidence="2" id="KW-1185">Reference proteome</keyword>
<organism evidence="1 2">
    <name type="scientific">Lineolata rhizophorae</name>
    <dbReference type="NCBI Taxonomy" id="578093"/>
    <lineage>
        <taxon>Eukaryota</taxon>
        <taxon>Fungi</taxon>
        <taxon>Dikarya</taxon>
        <taxon>Ascomycota</taxon>
        <taxon>Pezizomycotina</taxon>
        <taxon>Dothideomycetes</taxon>
        <taxon>Dothideomycetes incertae sedis</taxon>
        <taxon>Lineolatales</taxon>
        <taxon>Lineolataceae</taxon>
        <taxon>Lineolata</taxon>
    </lineage>
</organism>
<proteinExistence type="predicted"/>
<name>A0A6A6P4G1_9PEZI</name>
<dbReference type="AlphaFoldDB" id="A0A6A6P4G1"/>
<dbReference type="EMBL" id="MU001677">
    <property type="protein sequence ID" value="KAF2458632.1"/>
    <property type="molecule type" value="Genomic_DNA"/>
</dbReference>